<dbReference type="InterPro" id="IPR014001">
    <property type="entry name" value="Helicase_ATP-bd"/>
</dbReference>
<evidence type="ECO:0000256" key="2">
    <source>
        <dbReference type="ARBA" id="ARBA00022801"/>
    </source>
</evidence>
<reference evidence="9" key="1">
    <citation type="journal article" date="2019" name="Int. J. Syst. Evol. Microbiol.">
        <title>The Global Catalogue of Microorganisms (GCM) 10K type strain sequencing project: providing services to taxonomists for standard genome sequencing and annotation.</title>
        <authorList>
            <consortium name="The Broad Institute Genomics Platform"/>
            <consortium name="The Broad Institute Genome Sequencing Center for Infectious Disease"/>
            <person name="Wu L."/>
            <person name="Ma J."/>
        </authorList>
    </citation>
    <scope>NUCLEOTIDE SEQUENCE [LARGE SCALE GENOMIC DNA]</scope>
    <source>
        <strain evidence="9">CCUG 59778</strain>
    </source>
</reference>
<evidence type="ECO:0000259" key="6">
    <source>
        <dbReference type="PROSITE" id="PS51192"/>
    </source>
</evidence>
<evidence type="ECO:0000313" key="9">
    <source>
        <dbReference type="Proteomes" id="UP001596157"/>
    </source>
</evidence>
<feature type="domain" description="Helicase ATP-binding" evidence="6">
    <location>
        <begin position="215"/>
        <end position="388"/>
    </location>
</feature>
<keyword evidence="4" id="KW-0067">ATP-binding</keyword>
<gene>
    <name evidence="8" type="primary">cas3</name>
    <name evidence="8" type="ORF">ACFPM7_17465</name>
</gene>
<organism evidence="8 9">
    <name type="scientific">Actinokineospora guangxiensis</name>
    <dbReference type="NCBI Taxonomy" id="1490288"/>
    <lineage>
        <taxon>Bacteria</taxon>
        <taxon>Bacillati</taxon>
        <taxon>Actinomycetota</taxon>
        <taxon>Actinomycetes</taxon>
        <taxon>Pseudonocardiales</taxon>
        <taxon>Pseudonocardiaceae</taxon>
        <taxon>Actinokineospora</taxon>
    </lineage>
</organism>
<dbReference type="CDD" id="cd17930">
    <property type="entry name" value="DEXHc_cas3"/>
    <property type="match status" value="1"/>
</dbReference>
<dbReference type="RefSeq" id="WP_378248699.1">
    <property type="nucleotide sequence ID" value="NZ_JBHSKF010000008.1"/>
</dbReference>
<evidence type="ECO:0000256" key="4">
    <source>
        <dbReference type="ARBA" id="ARBA00022840"/>
    </source>
</evidence>
<feature type="domain" description="HD Cas3-type" evidence="7">
    <location>
        <begin position="1"/>
        <end position="147"/>
    </location>
</feature>
<keyword evidence="3" id="KW-0347">Helicase</keyword>
<keyword evidence="5" id="KW-0051">Antiviral defense</keyword>
<dbReference type="Pfam" id="PF00270">
    <property type="entry name" value="DEAD"/>
    <property type="match status" value="1"/>
</dbReference>
<keyword evidence="9" id="KW-1185">Reference proteome</keyword>
<keyword evidence="2" id="KW-0378">Hydrolase</keyword>
<dbReference type="InterPro" id="IPR011545">
    <property type="entry name" value="DEAD/DEAH_box_helicase_dom"/>
</dbReference>
<dbReference type="NCBIfam" id="TIGR01596">
    <property type="entry name" value="cas3_HD"/>
    <property type="match status" value="1"/>
</dbReference>
<dbReference type="CDD" id="cd09641">
    <property type="entry name" value="Cas3''_I"/>
    <property type="match status" value="1"/>
</dbReference>
<dbReference type="SMART" id="SM00487">
    <property type="entry name" value="DEXDc"/>
    <property type="match status" value="1"/>
</dbReference>
<dbReference type="NCBIfam" id="TIGR01587">
    <property type="entry name" value="cas3_core"/>
    <property type="match status" value="1"/>
</dbReference>
<proteinExistence type="predicted"/>
<sequence>MRETARLAGLFAEPFGAGELAHAAGLVHDAGKATERWQEGLIRAAASGGPVGLDHKMLGAWLLLRRGKVAAATVMGHHGGLQSAAALAGVGPEGDPWVEIERFFGVVPEARALVEGPSLMPVGWGDRAVAEFGVRMVFSALVDADHLDTAAHFAGASVRLAPASDMEALAARFERERLAVVAGRSPSPVDAIREAVFEEVMRHAPGERGVFRMPGPTGSGKTLTLGAFALRHAACHRMSRVVVAVPFTTVTEQTAAVYRRLLGRDVVLEHHSNTEVEHHRPHCVFGGRDASLGAENWDAPFVVTTTVQLFDSLFGRMPARSRKLHRLANAVIVLDEVHALPADLLEHILDGLRLLTEHFGASVVLASATQPAFEHFPAGRRAGIRSLVADAGVLYRSLKRVRYEWRVQPQPTLPEMVAEAAAEPRALVVVNTVDHARVFFRDLQRAAPHAAVFHLSTRMVPAHRRWVLAEVQRLLAEGAAVTVVSTQLVECGVDMDFPVVFRALAPAESLQQAAGRANREGALPEHGRVVVFDIADLPVPRFYRAAVDKTRTFFADPRIDPDDPVVLDAYFRALYQSQNVQDGGRASAITAARHDLDFAAVADGPLVQQGSSVRDRRLAFRMIDDDGVPVVVSDYGDTDRVLDLVEQVRAGQGPLREVFRELRGHMVRLPRHVMDRPDVGALCRPLVAGSRAMWEWVGAYDRQVGIDIDAIDKETIF</sequence>
<name>A0ABW0EPT7_9PSEU</name>
<evidence type="ECO:0000256" key="1">
    <source>
        <dbReference type="ARBA" id="ARBA00022741"/>
    </source>
</evidence>
<evidence type="ECO:0000256" key="3">
    <source>
        <dbReference type="ARBA" id="ARBA00022806"/>
    </source>
</evidence>
<evidence type="ECO:0000259" key="7">
    <source>
        <dbReference type="PROSITE" id="PS51643"/>
    </source>
</evidence>
<dbReference type="PROSITE" id="PS51643">
    <property type="entry name" value="HD_CAS3"/>
    <property type="match status" value="1"/>
</dbReference>
<dbReference type="SUPFAM" id="SSF52540">
    <property type="entry name" value="P-loop containing nucleoside triphosphate hydrolases"/>
    <property type="match status" value="1"/>
</dbReference>
<dbReference type="InterPro" id="IPR054712">
    <property type="entry name" value="Cas3-like_dom"/>
</dbReference>
<protein>
    <submittedName>
        <fullName evidence="8">CRISPR-associated helicase Cas3</fullName>
    </submittedName>
</protein>
<accession>A0ABW0EPT7</accession>
<dbReference type="EMBL" id="JBHSKF010000008">
    <property type="protein sequence ID" value="MFC5288847.1"/>
    <property type="molecule type" value="Genomic_DNA"/>
</dbReference>
<keyword evidence="1" id="KW-0547">Nucleotide-binding</keyword>
<dbReference type="InterPro" id="IPR006483">
    <property type="entry name" value="CRISPR-assoc_Cas3_HD"/>
</dbReference>
<dbReference type="Gene3D" id="3.40.50.300">
    <property type="entry name" value="P-loop containing nucleotide triphosphate hydrolases"/>
    <property type="match status" value="2"/>
</dbReference>
<dbReference type="PROSITE" id="PS51192">
    <property type="entry name" value="HELICASE_ATP_BIND_1"/>
    <property type="match status" value="1"/>
</dbReference>
<dbReference type="Proteomes" id="UP001596157">
    <property type="component" value="Unassembled WGS sequence"/>
</dbReference>
<dbReference type="Pfam" id="PF22590">
    <property type="entry name" value="Cas3-like_C_2"/>
    <property type="match status" value="1"/>
</dbReference>
<evidence type="ECO:0000256" key="5">
    <source>
        <dbReference type="ARBA" id="ARBA00023118"/>
    </source>
</evidence>
<dbReference type="InterPro" id="IPR006474">
    <property type="entry name" value="Helicase_Cas3_CRISPR-ass_core"/>
</dbReference>
<dbReference type="InterPro" id="IPR027417">
    <property type="entry name" value="P-loop_NTPase"/>
</dbReference>
<evidence type="ECO:0000313" key="8">
    <source>
        <dbReference type="EMBL" id="MFC5288847.1"/>
    </source>
</evidence>
<comment type="caution">
    <text evidence="8">The sequence shown here is derived from an EMBL/GenBank/DDBJ whole genome shotgun (WGS) entry which is preliminary data.</text>
</comment>